<evidence type="ECO:0008006" key="5">
    <source>
        <dbReference type="Google" id="ProtNLM"/>
    </source>
</evidence>
<dbReference type="AlphaFoldDB" id="A0A1J4V656"/>
<reference evidence="3 4" key="1">
    <citation type="journal article" date="2016" name="Environ. Microbiol.">
        <title>Genomic resolution of a cold subsurface aquifer community provides metabolic insights for novel microbes adapted to high CO concentrations.</title>
        <authorList>
            <person name="Probst A.J."/>
            <person name="Castelle C.J."/>
            <person name="Singh A."/>
            <person name="Brown C.T."/>
            <person name="Anantharaman K."/>
            <person name="Sharon I."/>
            <person name="Hug L.A."/>
            <person name="Burstein D."/>
            <person name="Emerson J.B."/>
            <person name="Thomas B.C."/>
            <person name="Banfield J.F."/>
        </authorList>
    </citation>
    <scope>NUCLEOTIDE SEQUENCE [LARGE SCALE GENOMIC DNA]</scope>
    <source>
        <strain evidence="3">CG1_02_47_685</strain>
    </source>
</reference>
<sequence length="651" mass="71351">MEEKKLEKKEPVQDDKIQKLRSDLYAKQFEDRAVMTGILSEQTYDVGKEWDIPAMQSKIGKTRKNKYGIIKTLLGISFLFFLCAIAFMFYSFYSGRNTVSVDEVDISIEGPISIKGGDDFTITVKITNNNDSDIDGADLFVTFPAGAYISRDSSDELSETKEHFEKVGRHETVEKTITGIIFGEENSKVAITTSLEFRFEGSNAIQNIEKPYEINIISSPLNVTLGLIKEISQKEEFEINVDVNSNSSEDIKNLFVTIGYPLGFQFKSAIPAPRNSDNNVWRIGDLSVAGKRNIKIKGYLTGYEGEKKEFNVRVGVGDKTEQEKIGVVYNFISGNVIVSQPFIGLDVKLGATNAQGEYVAAGNTTNVSGVITWKSNVPTTILDVQIEAKISGDTLNRFSVSPGNGGYFESINDTIIWNKIGTRSLAVVEPGSSGLLPFSFGSKPLLGKDGSVFVNPVITVEVKAKGLRVSDISVPEEINSTVVQKVKFGSAVNLVARAVHYVGPFANTGPMPPKAEQRTTYTIIWTVTNVSNNVSSAVVRASLPIYVDWVGLTSPYNEDITYDGSTKEVVWNVGKIKAGTGFAAQPREVAFQVSLLPSIKHIGDAPQLISETVLSGEDDFTKGLLTDEEGEITTETKTDPRYRPDESDVVN</sequence>
<dbReference type="EMBL" id="MNVO01000031">
    <property type="protein sequence ID" value="OIO32644.1"/>
    <property type="molecule type" value="Genomic_DNA"/>
</dbReference>
<evidence type="ECO:0000313" key="4">
    <source>
        <dbReference type="Proteomes" id="UP000183206"/>
    </source>
</evidence>
<accession>A0A1J4V656</accession>
<dbReference type="STRING" id="1805282.AUJ44_01900"/>
<feature type="region of interest" description="Disordered" evidence="1">
    <location>
        <begin position="624"/>
        <end position="651"/>
    </location>
</feature>
<feature type="transmembrane region" description="Helical" evidence="2">
    <location>
        <begin position="73"/>
        <end position="93"/>
    </location>
</feature>
<organism evidence="3 4">
    <name type="scientific">Candidatus Nomurabacteria bacterium CG1_02_47_685</name>
    <dbReference type="NCBI Taxonomy" id="1805282"/>
    <lineage>
        <taxon>Bacteria</taxon>
        <taxon>Candidatus Nomuraibacteriota</taxon>
    </lineage>
</organism>
<keyword evidence="2" id="KW-0472">Membrane</keyword>
<protein>
    <recommendedName>
        <fullName evidence="5">DUF11 domain-containing protein</fullName>
    </recommendedName>
</protein>
<evidence type="ECO:0000256" key="2">
    <source>
        <dbReference type="SAM" id="Phobius"/>
    </source>
</evidence>
<gene>
    <name evidence="3" type="ORF">AUJ44_01900</name>
</gene>
<proteinExistence type="predicted"/>
<evidence type="ECO:0000313" key="3">
    <source>
        <dbReference type="EMBL" id="OIO32644.1"/>
    </source>
</evidence>
<name>A0A1J4V656_9BACT</name>
<evidence type="ECO:0000256" key="1">
    <source>
        <dbReference type="SAM" id="MobiDB-lite"/>
    </source>
</evidence>
<comment type="caution">
    <text evidence="3">The sequence shown here is derived from an EMBL/GenBank/DDBJ whole genome shotgun (WGS) entry which is preliminary data.</text>
</comment>
<keyword evidence="2" id="KW-1133">Transmembrane helix</keyword>
<dbReference type="Gene3D" id="2.60.40.1170">
    <property type="entry name" value="Mu homology domain, subdomain B"/>
    <property type="match status" value="1"/>
</dbReference>
<keyword evidence="2" id="KW-0812">Transmembrane</keyword>
<feature type="compositionally biased region" description="Basic and acidic residues" evidence="1">
    <location>
        <begin position="634"/>
        <end position="651"/>
    </location>
</feature>
<dbReference type="Proteomes" id="UP000183206">
    <property type="component" value="Unassembled WGS sequence"/>
</dbReference>